<evidence type="ECO:0000256" key="3">
    <source>
        <dbReference type="HAMAP-Rule" id="MF_01151"/>
    </source>
</evidence>
<organism evidence="6 7">
    <name type="scientific">Nakamurella aerolata</name>
    <dbReference type="NCBI Taxonomy" id="1656892"/>
    <lineage>
        <taxon>Bacteria</taxon>
        <taxon>Bacillati</taxon>
        <taxon>Actinomycetota</taxon>
        <taxon>Actinomycetes</taxon>
        <taxon>Nakamurellales</taxon>
        <taxon>Nakamurellaceae</taxon>
        <taxon>Nakamurella</taxon>
    </lineage>
</organism>
<dbReference type="InterPro" id="IPR013805">
    <property type="entry name" value="GrpE_CC"/>
</dbReference>
<dbReference type="HAMAP" id="MF_01151">
    <property type="entry name" value="GrpE"/>
    <property type="match status" value="1"/>
</dbReference>
<dbReference type="InterPro" id="IPR009012">
    <property type="entry name" value="GrpE_head"/>
</dbReference>
<dbReference type="GO" id="GO:0042803">
    <property type="term" value="F:protein homodimerization activity"/>
    <property type="evidence" value="ECO:0007669"/>
    <property type="project" value="InterPro"/>
</dbReference>
<feature type="region of interest" description="Disordered" evidence="5">
    <location>
        <begin position="1"/>
        <end position="72"/>
    </location>
</feature>
<dbReference type="Gene3D" id="3.90.20.20">
    <property type="match status" value="1"/>
</dbReference>
<feature type="region of interest" description="Disordered" evidence="5">
    <location>
        <begin position="211"/>
        <end position="239"/>
    </location>
</feature>
<comment type="subcellular location">
    <subcellularLocation>
        <location evidence="3">Cytoplasm</location>
    </subcellularLocation>
</comment>
<dbReference type="CDD" id="cd00446">
    <property type="entry name" value="GrpE"/>
    <property type="match status" value="1"/>
</dbReference>
<keyword evidence="3" id="KW-0346">Stress response</keyword>
<reference evidence="6 7" key="1">
    <citation type="submission" date="2020-05" db="EMBL/GenBank/DDBJ databases">
        <title>Nakamurella sp. DB0629 isolated from air conditioner.</title>
        <authorList>
            <person name="Kim D.H."/>
            <person name="Kim D.-U."/>
        </authorList>
    </citation>
    <scope>NUCLEOTIDE SEQUENCE [LARGE SCALE GENOMIC DNA]</scope>
    <source>
        <strain evidence="6 7">DB0629</strain>
    </source>
</reference>
<comment type="similarity">
    <text evidence="1 3 4">Belongs to the GrpE family.</text>
</comment>
<dbReference type="Proteomes" id="UP000562984">
    <property type="component" value="Unassembled WGS sequence"/>
</dbReference>
<dbReference type="SUPFAM" id="SSF58014">
    <property type="entry name" value="Coiled-coil domain of nucleotide exchange factor GrpE"/>
    <property type="match status" value="1"/>
</dbReference>
<evidence type="ECO:0000256" key="5">
    <source>
        <dbReference type="SAM" id="MobiDB-lite"/>
    </source>
</evidence>
<keyword evidence="3" id="KW-0963">Cytoplasm</keyword>
<evidence type="ECO:0000313" key="7">
    <source>
        <dbReference type="Proteomes" id="UP000562984"/>
    </source>
</evidence>
<gene>
    <name evidence="3 6" type="primary">grpE</name>
    <name evidence="6" type="ORF">HKD39_08060</name>
</gene>
<protein>
    <recommendedName>
        <fullName evidence="3">Protein GrpE</fullName>
    </recommendedName>
    <alternativeName>
        <fullName evidence="3">HSP-70 cofactor</fullName>
    </alternativeName>
</protein>
<dbReference type="GO" id="GO:0051087">
    <property type="term" value="F:protein-folding chaperone binding"/>
    <property type="evidence" value="ECO:0007669"/>
    <property type="project" value="InterPro"/>
</dbReference>
<comment type="function">
    <text evidence="3">Participates actively in the response to hyperosmotic and heat shock by preventing the aggregation of stress-denatured proteins, in association with DnaK and GrpE. It is the nucleotide exchange factor for DnaK and may function as a thermosensor. Unfolded proteins bind initially to DnaJ; upon interaction with the DnaJ-bound protein, DnaK hydrolyzes its bound ATP, resulting in the formation of a stable complex. GrpE releases ADP from DnaK; ATP binding to DnaK triggers the release of the substrate protein, thus completing the reaction cycle. Several rounds of ATP-dependent interactions between DnaJ, DnaK and GrpE are required for fully efficient folding.</text>
</comment>
<evidence type="ECO:0000313" key="6">
    <source>
        <dbReference type="EMBL" id="NNG35668.1"/>
    </source>
</evidence>
<comment type="subunit">
    <text evidence="3">Homodimer.</text>
</comment>
<evidence type="ECO:0000256" key="4">
    <source>
        <dbReference type="RuleBase" id="RU004478"/>
    </source>
</evidence>
<keyword evidence="2 3" id="KW-0143">Chaperone</keyword>
<name>A0A849A9A1_9ACTN</name>
<dbReference type="NCBIfam" id="NF010761">
    <property type="entry name" value="PRK14164.1"/>
    <property type="match status" value="1"/>
</dbReference>
<dbReference type="GO" id="GO:0000774">
    <property type="term" value="F:adenyl-nucleotide exchange factor activity"/>
    <property type="evidence" value="ECO:0007669"/>
    <property type="project" value="InterPro"/>
</dbReference>
<keyword evidence="7" id="KW-1185">Reference proteome</keyword>
<feature type="compositionally biased region" description="Low complexity" evidence="5">
    <location>
        <begin position="32"/>
        <end position="45"/>
    </location>
</feature>
<comment type="caution">
    <text evidence="6">The sequence shown here is derived from an EMBL/GenBank/DDBJ whole genome shotgun (WGS) entry which is preliminary data.</text>
</comment>
<dbReference type="PANTHER" id="PTHR21237:SF23">
    <property type="entry name" value="GRPE PROTEIN HOMOLOG, MITOCHONDRIAL"/>
    <property type="match status" value="1"/>
</dbReference>
<dbReference type="GO" id="GO:0051082">
    <property type="term" value="F:unfolded protein binding"/>
    <property type="evidence" value="ECO:0007669"/>
    <property type="project" value="TreeGrafter"/>
</dbReference>
<feature type="compositionally biased region" description="Basic and acidic residues" evidence="5">
    <location>
        <begin position="8"/>
        <end position="22"/>
    </location>
</feature>
<evidence type="ECO:0000256" key="2">
    <source>
        <dbReference type="ARBA" id="ARBA00023186"/>
    </source>
</evidence>
<dbReference type="InterPro" id="IPR000740">
    <property type="entry name" value="GrpE"/>
</dbReference>
<dbReference type="PANTHER" id="PTHR21237">
    <property type="entry name" value="GRPE PROTEIN"/>
    <property type="match status" value="1"/>
</dbReference>
<proteinExistence type="inferred from homology"/>
<dbReference type="AlphaFoldDB" id="A0A849A9A1"/>
<dbReference type="SUPFAM" id="SSF51064">
    <property type="entry name" value="Head domain of nucleotide exchange factor GrpE"/>
    <property type="match status" value="1"/>
</dbReference>
<dbReference type="Gene3D" id="2.30.22.10">
    <property type="entry name" value="Head domain of nucleotide exchange factor GrpE"/>
    <property type="match status" value="1"/>
</dbReference>
<accession>A0A849A9A1</accession>
<dbReference type="EMBL" id="JABEND010000003">
    <property type="protein sequence ID" value="NNG35668.1"/>
    <property type="molecule type" value="Genomic_DNA"/>
</dbReference>
<dbReference type="GO" id="GO:0005737">
    <property type="term" value="C:cytoplasm"/>
    <property type="evidence" value="ECO:0007669"/>
    <property type="project" value="UniProtKB-SubCell"/>
</dbReference>
<sequence length="239" mass="24587">MGGDPQGEQDKPFQFTDKRRIDPQTGSRRPDGSPAAGPAGGSPIPGTGGGNPADPAQAGQPLSVSPGATGDVAALQQQLGERTADLQRVTAEYANYRKRVDRDREQVAVAAKSSVLSELLPVLDDIDRAESHGDLTGAFKAVADKLSGVLTKLELESVGAQGEPFDPEVHEAVQFTTSPEVSEPTVTEVLRHGYRISGRLARPAVVVVTGPEHEAAQPAGGGADGAAGPAGPASPDPQH</sequence>
<dbReference type="PRINTS" id="PR00773">
    <property type="entry name" value="GRPEPROTEIN"/>
</dbReference>
<evidence type="ECO:0000256" key="1">
    <source>
        <dbReference type="ARBA" id="ARBA00009054"/>
    </source>
</evidence>
<dbReference type="Pfam" id="PF01025">
    <property type="entry name" value="GrpE"/>
    <property type="match status" value="1"/>
</dbReference>
<dbReference type="GO" id="GO:0006457">
    <property type="term" value="P:protein folding"/>
    <property type="evidence" value="ECO:0007669"/>
    <property type="project" value="InterPro"/>
</dbReference>